<organism evidence="1 2">
    <name type="scientific">Simplicispira suum</name>
    <dbReference type="NCBI Taxonomy" id="2109915"/>
    <lineage>
        <taxon>Bacteria</taxon>
        <taxon>Pseudomonadati</taxon>
        <taxon>Pseudomonadota</taxon>
        <taxon>Betaproteobacteria</taxon>
        <taxon>Burkholderiales</taxon>
        <taxon>Comamonadaceae</taxon>
        <taxon>Simplicispira</taxon>
    </lineage>
</organism>
<gene>
    <name evidence="1" type="ORF">C6571_15350</name>
</gene>
<keyword evidence="2" id="KW-1185">Reference proteome</keyword>
<dbReference type="KEGG" id="simp:C6571_15350"/>
<dbReference type="RefSeq" id="WP_106447459.1">
    <property type="nucleotide sequence ID" value="NZ_CP027669.1"/>
</dbReference>
<evidence type="ECO:0000313" key="1">
    <source>
        <dbReference type="EMBL" id="AVO42483.1"/>
    </source>
</evidence>
<evidence type="ECO:0000313" key="2">
    <source>
        <dbReference type="Proteomes" id="UP000239326"/>
    </source>
</evidence>
<dbReference type="Proteomes" id="UP000239326">
    <property type="component" value="Chromosome"/>
</dbReference>
<proteinExistence type="predicted"/>
<accession>A0A2S0N3H9</accession>
<sequence length="425" mass="46424">MPGSSKAGAPAQALALALALHDARPLFEKALVYGVQHGIVGAERLAAMHTEAPKGMVQIARYFGSEFLRPELERARERMVNFISLHLEDATGGDLAQSARLLADHSLLSRSKAGTDLLRQLIALPESSHFGMQGQDEAQVSLLALWSLRSYAQYREELERRSRIGEAVQTALWLAERYALDDDVLEEGDAEGVIRTALVLQALGYRSTEWPSVAAFRKLLTARRTTGKALADVSALPSPKGLPPALHAVVDAQKPVVLADLGKLLDPKRPLGTLLRTMSALRNRYFLIEDPLGEVDEFLRAAESLSEDEAPPAAASKTWQRATQGENDEAALLTLFLCLAVGVPKKTLLPEKAAKALVRKLRTKGWEPALAETFVAEHAPEVHRTDYLALWRSFVGEASGTLQDDHDYGLGDALALLRRECHVGE</sequence>
<dbReference type="OrthoDB" id="9177834at2"/>
<dbReference type="AlphaFoldDB" id="A0A2S0N3H9"/>
<reference evidence="1 2" key="1">
    <citation type="submission" date="2018-03" db="EMBL/GenBank/DDBJ databases">
        <title>Genome sequencing of Simplicispira sp.</title>
        <authorList>
            <person name="Kim S.-J."/>
            <person name="Heo J."/>
            <person name="Kwon S.-W."/>
        </authorList>
    </citation>
    <scope>NUCLEOTIDE SEQUENCE [LARGE SCALE GENOMIC DNA]</scope>
    <source>
        <strain evidence="1 2">SC1-8</strain>
    </source>
</reference>
<protein>
    <submittedName>
        <fullName evidence="1">Uncharacterized protein</fullName>
    </submittedName>
</protein>
<name>A0A2S0N3H9_9BURK</name>
<dbReference type="EMBL" id="CP027669">
    <property type="protein sequence ID" value="AVO42483.1"/>
    <property type="molecule type" value="Genomic_DNA"/>
</dbReference>